<keyword evidence="2" id="KW-1185">Reference proteome</keyword>
<evidence type="ECO:0000313" key="2">
    <source>
        <dbReference type="Proteomes" id="UP000257109"/>
    </source>
</evidence>
<dbReference type="Proteomes" id="UP000257109">
    <property type="component" value="Unassembled WGS sequence"/>
</dbReference>
<feature type="non-terminal residue" evidence="1">
    <location>
        <position position="1"/>
    </location>
</feature>
<dbReference type="PANTHER" id="PTHR35046:SF9">
    <property type="entry name" value="RNA-DIRECTED DNA POLYMERASE"/>
    <property type="match status" value="1"/>
</dbReference>
<dbReference type="OrthoDB" id="1935586at2759"/>
<dbReference type="STRING" id="157652.A0A371H9I1"/>
<protein>
    <submittedName>
        <fullName evidence="1">Uncharacterized protein</fullName>
    </submittedName>
</protein>
<name>A0A371H9I1_MUCPR</name>
<dbReference type="InterPro" id="IPR036397">
    <property type="entry name" value="RNaseH_sf"/>
</dbReference>
<reference evidence="1" key="1">
    <citation type="submission" date="2018-05" db="EMBL/GenBank/DDBJ databases">
        <title>Draft genome of Mucuna pruriens seed.</title>
        <authorList>
            <person name="Nnadi N.E."/>
            <person name="Vos R."/>
            <person name="Hasami M.H."/>
            <person name="Devisetty U.K."/>
            <person name="Aguiy J.C."/>
        </authorList>
    </citation>
    <scope>NUCLEOTIDE SEQUENCE [LARGE SCALE GENOMIC DNA]</scope>
    <source>
        <strain evidence="1">JCA_2017</strain>
    </source>
</reference>
<dbReference type="GO" id="GO:0003676">
    <property type="term" value="F:nucleic acid binding"/>
    <property type="evidence" value="ECO:0007669"/>
    <property type="project" value="InterPro"/>
</dbReference>
<dbReference type="SUPFAM" id="SSF53098">
    <property type="entry name" value="Ribonuclease H-like"/>
    <property type="match status" value="1"/>
</dbReference>
<comment type="caution">
    <text evidence="1">The sequence shown here is derived from an EMBL/GenBank/DDBJ whole genome shotgun (WGS) entry which is preliminary data.</text>
</comment>
<dbReference type="EMBL" id="QJKJ01003224">
    <property type="protein sequence ID" value="RDX99467.1"/>
    <property type="molecule type" value="Genomic_DNA"/>
</dbReference>
<dbReference type="AlphaFoldDB" id="A0A371H9I1"/>
<gene>
    <name evidence="1" type="ORF">CR513_17475</name>
</gene>
<dbReference type="PANTHER" id="PTHR35046">
    <property type="entry name" value="ZINC KNUCKLE (CCHC-TYPE) FAMILY PROTEIN"/>
    <property type="match status" value="1"/>
</dbReference>
<proteinExistence type="predicted"/>
<dbReference type="InterPro" id="IPR012337">
    <property type="entry name" value="RNaseH-like_sf"/>
</dbReference>
<sequence>MIRDHGRLPRGDCQGALTHCLVIQPLRTLAIVGGTLQLLLTSPSFRLNPLLYRYFVNQCKKAKSKINPHRLYTIYPISNAPWNDLSMEFVLGFPRFSKMTHFIAFHKANDATNIANLVFKEVNKLGTKLLFFTTCHLQIDRQCEVLKSWEEWLPHVEFVYNRVVHSTTNHSLFEVVYGFIPLTHLELIPFPMNKQVHQDGKKKEEYVRQLY</sequence>
<evidence type="ECO:0000313" key="1">
    <source>
        <dbReference type="EMBL" id="RDX99467.1"/>
    </source>
</evidence>
<organism evidence="1 2">
    <name type="scientific">Mucuna pruriens</name>
    <name type="common">Velvet bean</name>
    <name type="synonym">Dolichos pruriens</name>
    <dbReference type="NCBI Taxonomy" id="157652"/>
    <lineage>
        <taxon>Eukaryota</taxon>
        <taxon>Viridiplantae</taxon>
        <taxon>Streptophyta</taxon>
        <taxon>Embryophyta</taxon>
        <taxon>Tracheophyta</taxon>
        <taxon>Spermatophyta</taxon>
        <taxon>Magnoliopsida</taxon>
        <taxon>eudicotyledons</taxon>
        <taxon>Gunneridae</taxon>
        <taxon>Pentapetalae</taxon>
        <taxon>rosids</taxon>
        <taxon>fabids</taxon>
        <taxon>Fabales</taxon>
        <taxon>Fabaceae</taxon>
        <taxon>Papilionoideae</taxon>
        <taxon>50 kb inversion clade</taxon>
        <taxon>NPAAA clade</taxon>
        <taxon>indigoferoid/millettioid clade</taxon>
        <taxon>Phaseoleae</taxon>
        <taxon>Mucuna</taxon>
    </lineage>
</organism>
<accession>A0A371H9I1</accession>
<dbReference type="Gene3D" id="3.30.420.10">
    <property type="entry name" value="Ribonuclease H-like superfamily/Ribonuclease H"/>
    <property type="match status" value="1"/>
</dbReference>